<sequence>MNVYALGCQSLQCLHPFEGGPQLTDVCSASTGVLFLTLLNNLLVSNPRIGDPCGRVDPITSPRSSYDFIVVGAGAAGAAVAGRLSEVEDWNVLLVEAGPDEPAGAEVPGNAALYLGGPLDWKYKTSNESFACLSTNGSCYWPRGKNLGGTTLHHGMAYQRGQPKDYQRWAEFGIEGWSWDDVLPYFFKSENNTEIGTLVSSKYHTTGGPMTVQRFPYQPGFAWEILKASEEAGLGISDDLTGANLTGFAVTQTISRDGVRLTTAGAFIRPVAHRKNLHVATNALATKVTLVNNRAEGIEMLMNGKTYKVRAKREVILSAGAINTPQLLMLSGIGPKEHLGSKNIRVAVDLPGVGENLHNHHSYMLAYTLNETSTAQFTGNNAALYLFNQTGPLSSTGLSQVTAKLVSNFSTSDDPDIQIFCAGYRASCRATSNANETVVTFASVNIRPKSRGRITLNSNNPLDLPYIWSNDLGTDEDINLVIQGIRYIEKLMNTTTMRNHDPTLENVSIPACANLTYDSDEFWKCAVQWNTKPENHQAGTARMGLASDPMAVVDTKLRVHGVKRLRVADASVMPIVISGNPVATITMIGERAADFIKADNIRRDTQPTPSPTTTNPLKEIQQDIQNGYDSFQKKKKQFQEQLANQFGVPIPQ</sequence>
<dbReference type="InterPro" id="IPR036188">
    <property type="entry name" value="FAD/NAD-bd_sf"/>
</dbReference>
<dbReference type="Gene3D" id="3.50.50.60">
    <property type="entry name" value="FAD/NAD(P)-binding domain"/>
    <property type="match status" value="1"/>
</dbReference>
<name>A0AAJ7JD53_9HYME</name>
<dbReference type="GeneID" id="108631246"/>
<protein>
    <submittedName>
        <fullName evidence="5">Glucose dehydrogenase [FAD, quinone]-like isoform X1</fullName>
    </submittedName>
</protein>
<dbReference type="SUPFAM" id="SSF54373">
    <property type="entry name" value="FAD-linked reductases, C-terminal domain"/>
    <property type="match status" value="1"/>
</dbReference>
<dbReference type="Pfam" id="PF00732">
    <property type="entry name" value="GMC_oxred_N"/>
    <property type="match status" value="1"/>
</dbReference>
<dbReference type="InterPro" id="IPR000172">
    <property type="entry name" value="GMC_OxRdtase_N"/>
</dbReference>
<dbReference type="AlphaFoldDB" id="A0AAJ7JD53"/>
<evidence type="ECO:0000256" key="2">
    <source>
        <dbReference type="PIRSR" id="PIRSR000137-2"/>
    </source>
</evidence>
<dbReference type="PANTHER" id="PTHR11552:SF217">
    <property type="entry name" value="GLUCOSE DEHYDROGENASE [FAD, QUINONE]"/>
    <property type="match status" value="1"/>
</dbReference>
<keyword evidence="2" id="KW-0274">FAD</keyword>
<keyword evidence="2" id="KW-0285">Flavoprotein</keyword>
<keyword evidence="4" id="KW-1185">Reference proteome</keyword>
<dbReference type="PROSITE" id="PS00624">
    <property type="entry name" value="GMC_OXRED_2"/>
    <property type="match status" value="1"/>
</dbReference>
<reference evidence="5" key="1">
    <citation type="submission" date="2025-08" db="UniProtKB">
        <authorList>
            <consortium name="RefSeq"/>
        </authorList>
    </citation>
    <scope>IDENTIFICATION</scope>
    <source>
        <tissue evidence="5">Whole body</tissue>
    </source>
</reference>
<evidence type="ECO:0000259" key="3">
    <source>
        <dbReference type="PROSITE" id="PS00624"/>
    </source>
</evidence>
<dbReference type="InterPro" id="IPR012132">
    <property type="entry name" value="GMC_OxRdtase"/>
</dbReference>
<evidence type="ECO:0000313" key="4">
    <source>
        <dbReference type="Proteomes" id="UP000694925"/>
    </source>
</evidence>
<organism evidence="4 5">
    <name type="scientific">Ceratina calcarata</name>
    <dbReference type="NCBI Taxonomy" id="156304"/>
    <lineage>
        <taxon>Eukaryota</taxon>
        <taxon>Metazoa</taxon>
        <taxon>Ecdysozoa</taxon>
        <taxon>Arthropoda</taxon>
        <taxon>Hexapoda</taxon>
        <taxon>Insecta</taxon>
        <taxon>Pterygota</taxon>
        <taxon>Neoptera</taxon>
        <taxon>Endopterygota</taxon>
        <taxon>Hymenoptera</taxon>
        <taxon>Apocrita</taxon>
        <taxon>Aculeata</taxon>
        <taxon>Apoidea</taxon>
        <taxon>Anthophila</taxon>
        <taxon>Apidae</taxon>
        <taxon>Ceratina</taxon>
        <taxon>Zadontomerus</taxon>
    </lineage>
</organism>
<dbReference type="PIRSF" id="PIRSF000137">
    <property type="entry name" value="Alcohol_oxidase"/>
    <property type="match status" value="1"/>
</dbReference>
<comment type="similarity">
    <text evidence="1">Belongs to the GMC oxidoreductase family.</text>
</comment>
<gene>
    <name evidence="5" type="primary">LOC108631246</name>
</gene>
<dbReference type="GO" id="GO:0050660">
    <property type="term" value="F:flavin adenine dinucleotide binding"/>
    <property type="evidence" value="ECO:0007669"/>
    <property type="project" value="InterPro"/>
</dbReference>
<dbReference type="Proteomes" id="UP000694925">
    <property type="component" value="Unplaced"/>
</dbReference>
<evidence type="ECO:0000313" key="5">
    <source>
        <dbReference type="RefSeq" id="XP_017890528.1"/>
    </source>
</evidence>
<dbReference type="SUPFAM" id="SSF51905">
    <property type="entry name" value="FAD/NAD(P)-binding domain"/>
    <property type="match status" value="1"/>
</dbReference>
<dbReference type="GO" id="GO:0016614">
    <property type="term" value="F:oxidoreductase activity, acting on CH-OH group of donors"/>
    <property type="evidence" value="ECO:0007669"/>
    <property type="project" value="InterPro"/>
</dbReference>
<feature type="domain" description="Glucose-methanol-choline oxidoreductase N-terminal" evidence="3">
    <location>
        <begin position="320"/>
        <end position="334"/>
    </location>
</feature>
<dbReference type="RefSeq" id="XP_017890528.1">
    <property type="nucleotide sequence ID" value="XM_018035039.2"/>
</dbReference>
<evidence type="ECO:0000256" key="1">
    <source>
        <dbReference type="ARBA" id="ARBA00010790"/>
    </source>
</evidence>
<dbReference type="PANTHER" id="PTHR11552">
    <property type="entry name" value="GLUCOSE-METHANOL-CHOLINE GMC OXIDOREDUCTASE"/>
    <property type="match status" value="1"/>
</dbReference>
<accession>A0AAJ7JD53</accession>
<proteinExistence type="inferred from homology"/>
<dbReference type="Pfam" id="PF05199">
    <property type="entry name" value="GMC_oxred_C"/>
    <property type="match status" value="1"/>
</dbReference>
<dbReference type="KEGG" id="ccal:108631246"/>
<dbReference type="InterPro" id="IPR007867">
    <property type="entry name" value="GMC_OxRtase_C"/>
</dbReference>
<comment type="cofactor">
    <cofactor evidence="2">
        <name>FAD</name>
        <dbReference type="ChEBI" id="CHEBI:57692"/>
    </cofactor>
</comment>
<feature type="binding site" evidence="2">
    <location>
        <position position="150"/>
    </location>
    <ligand>
        <name>FAD</name>
        <dbReference type="ChEBI" id="CHEBI:57692"/>
    </ligand>
</feature>
<dbReference type="Gene3D" id="3.30.560.10">
    <property type="entry name" value="Glucose Oxidase, domain 3"/>
    <property type="match status" value="1"/>
</dbReference>